<proteinExistence type="predicted"/>
<gene>
    <name evidence="6" type="ORF">BCR33DRAFT_842614</name>
</gene>
<evidence type="ECO:0000256" key="1">
    <source>
        <dbReference type="ARBA" id="ARBA00022723"/>
    </source>
</evidence>
<keyword evidence="1" id="KW-0479">Metal-binding</keyword>
<name>A0A1Y2B323_9FUNG</name>
<dbReference type="InterPro" id="IPR002893">
    <property type="entry name" value="Znf_MYND"/>
</dbReference>
<accession>A0A1Y2B323</accession>
<sequence length="236" mass="26711">MLNIYTAPLGLGQSKERALHCLLDESTTSKSSERDVLETIAGNLTEHTYIRALAALVLARSQTHIQIRMNKNEWGDRFARLTTDLTMEQIDGLVWAPPDYSTDYNTCTYIQLPMHEYMYNPRSILSKSMAVFDPQPEHYLDLNPLLKLQGDGPTMLHRLCIYGIGSDTLCRNICGTVKTVNKAQESLSLSISKLKKCDGCRAAYYCSRECQTKHWKAGHKLYCRPINELKKGSTLS</sequence>
<keyword evidence="2 4" id="KW-0863">Zinc-finger</keyword>
<dbReference type="EMBL" id="MCGO01000089">
    <property type="protein sequence ID" value="ORY29238.1"/>
    <property type="molecule type" value="Genomic_DNA"/>
</dbReference>
<evidence type="ECO:0000313" key="7">
    <source>
        <dbReference type="Proteomes" id="UP000193642"/>
    </source>
</evidence>
<dbReference type="OrthoDB" id="2162569at2759"/>
<dbReference type="SUPFAM" id="SSF144232">
    <property type="entry name" value="HIT/MYND zinc finger-like"/>
    <property type="match status" value="1"/>
</dbReference>
<dbReference type="Pfam" id="PF01753">
    <property type="entry name" value="zf-MYND"/>
    <property type="match status" value="1"/>
</dbReference>
<keyword evidence="7" id="KW-1185">Reference proteome</keyword>
<protein>
    <recommendedName>
        <fullName evidence="5">MYND-type domain-containing protein</fullName>
    </recommendedName>
</protein>
<evidence type="ECO:0000259" key="5">
    <source>
        <dbReference type="PROSITE" id="PS50865"/>
    </source>
</evidence>
<feature type="domain" description="MYND-type" evidence="5">
    <location>
        <begin position="171"/>
        <end position="223"/>
    </location>
</feature>
<dbReference type="AlphaFoldDB" id="A0A1Y2B323"/>
<dbReference type="PROSITE" id="PS50865">
    <property type="entry name" value="ZF_MYND_2"/>
    <property type="match status" value="1"/>
</dbReference>
<dbReference type="GO" id="GO:0008270">
    <property type="term" value="F:zinc ion binding"/>
    <property type="evidence" value="ECO:0007669"/>
    <property type="project" value="UniProtKB-KW"/>
</dbReference>
<evidence type="ECO:0000256" key="3">
    <source>
        <dbReference type="ARBA" id="ARBA00022833"/>
    </source>
</evidence>
<organism evidence="6 7">
    <name type="scientific">Rhizoclosmatium globosum</name>
    <dbReference type="NCBI Taxonomy" id="329046"/>
    <lineage>
        <taxon>Eukaryota</taxon>
        <taxon>Fungi</taxon>
        <taxon>Fungi incertae sedis</taxon>
        <taxon>Chytridiomycota</taxon>
        <taxon>Chytridiomycota incertae sedis</taxon>
        <taxon>Chytridiomycetes</taxon>
        <taxon>Chytridiales</taxon>
        <taxon>Chytriomycetaceae</taxon>
        <taxon>Rhizoclosmatium</taxon>
    </lineage>
</organism>
<dbReference type="Gene3D" id="6.10.140.2220">
    <property type="match status" value="1"/>
</dbReference>
<keyword evidence="3" id="KW-0862">Zinc</keyword>
<reference evidence="6 7" key="1">
    <citation type="submission" date="2016-07" db="EMBL/GenBank/DDBJ databases">
        <title>Pervasive Adenine N6-methylation of Active Genes in Fungi.</title>
        <authorList>
            <consortium name="DOE Joint Genome Institute"/>
            <person name="Mondo S.J."/>
            <person name="Dannebaum R.O."/>
            <person name="Kuo R.C."/>
            <person name="Labutti K."/>
            <person name="Haridas S."/>
            <person name="Kuo A."/>
            <person name="Salamov A."/>
            <person name="Ahrendt S.R."/>
            <person name="Lipzen A."/>
            <person name="Sullivan W."/>
            <person name="Andreopoulos W.B."/>
            <person name="Clum A."/>
            <person name="Lindquist E."/>
            <person name="Daum C."/>
            <person name="Ramamoorthy G.K."/>
            <person name="Gryganskyi A."/>
            <person name="Culley D."/>
            <person name="Magnuson J.K."/>
            <person name="James T.Y."/>
            <person name="O'Malley M.A."/>
            <person name="Stajich J.E."/>
            <person name="Spatafora J.W."/>
            <person name="Visel A."/>
            <person name="Grigoriev I.V."/>
        </authorList>
    </citation>
    <scope>NUCLEOTIDE SEQUENCE [LARGE SCALE GENOMIC DNA]</scope>
    <source>
        <strain evidence="6 7">JEL800</strain>
    </source>
</reference>
<evidence type="ECO:0000256" key="2">
    <source>
        <dbReference type="ARBA" id="ARBA00022771"/>
    </source>
</evidence>
<evidence type="ECO:0000256" key="4">
    <source>
        <dbReference type="PROSITE-ProRule" id="PRU00134"/>
    </source>
</evidence>
<evidence type="ECO:0000313" key="6">
    <source>
        <dbReference type="EMBL" id="ORY29238.1"/>
    </source>
</evidence>
<dbReference type="Proteomes" id="UP000193642">
    <property type="component" value="Unassembled WGS sequence"/>
</dbReference>
<comment type="caution">
    <text evidence="6">The sequence shown here is derived from an EMBL/GenBank/DDBJ whole genome shotgun (WGS) entry which is preliminary data.</text>
</comment>